<evidence type="ECO:0000256" key="8">
    <source>
        <dbReference type="ARBA" id="ARBA00022692"/>
    </source>
</evidence>
<keyword evidence="9 18" id="KW-0999">Mitochondrion inner membrane</keyword>
<keyword evidence="11 18" id="KW-0249">Electron transport</keyword>
<dbReference type="InterPro" id="IPR001750">
    <property type="entry name" value="ND/Mrp_TM"/>
</dbReference>
<evidence type="ECO:0000256" key="4">
    <source>
        <dbReference type="ARBA" id="ARBA00012944"/>
    </source>
</evidence>
<keyword evidence="10 18" id="KW-1278">Translocase</keyword>
<comment type="function">
    <text evidence="18">Core subunit of the mitochondrial membrane respiratory chain NADH dehydrogenase (Complex I) which catalyzes electron transfer from NADH through the respiratory chain, using ubiquinone as an electron acceptor. Essential for the catalytic activity and assembly of complex I.</text>
</comment>
<dbReference type="GO" id="GO:0006120">
    <property type="term" value="P:mitochondrial electron transport, NADH to ubiquinone"/>
    <property type="evidence" value="ECO:0007669"/>
    <property type="project" value="InterPro"/>
</dbReference>
<feature type="transmembrane region" description="Helical" evidence="18">
    <location>
        <begin position="193"/>
        <end position="213"/>
    </location>
</feature>
<evidence type="ECO:0000256" key="10">
    <source>
        <dbReference type="ARBA" id="ARBA00022967"/>
    </source>
</evidence>
<geneLocation type="mitochondrion" evidence="20"/>
<keyword evidence="6" id="KW-0813">Transport</keyword>
<name>A0A343YVK4_9HEMI</name>
<comment type="similarity">
    <text evidence="3 18">Belongs to the complex I subunit 2 family.</text>
</comment>
<feature type="transmembrane region" description="Helical" evidence="18">
    <location>
        <begin position="302"/>
        <end position="323"/>
    </location>
</feature>
<keyword evidence="14 18" id="KW-0830">Ubiquinone</keyword>
<evidence type="ECO:0000256" key="15">
    <source>
        <dbReference type="ARBA" id="ARBA00023128"/>
    </source>
</evidence>
<dbReference type="EMBL" id="MG253274">
    <property type="protein sequence ID" value="AWN56299.1"/>
    <property type="molecule type" value="Genomic_DNA"/>
</dbReference>
<evidence type="ECO:0000256" key="5">
    <source>
        <dbReference type="ARBA" id="ARBA00021008"/>
    </source>
</evidence>
<evidence type="ECO:0000256" key="14">
    <source>
        <dbReference type="ARBA" id="ARBA00023075"/>
    </source>
</evidence>
<dbReference type="PANTHER" id="PTHR46552">
    <property type="entry name" value="NADH-UBIQUINONE OXIDOREDUCTASE CHAIN 2"/>
    <property type="match status" value="1"/>
</dbReference>
<evidence type="ECO:0000256" key="11">
    <source>
        <dbReference type="ARBA" id="ARBA00022982"/>
    </source>
</evidence>
<evidence type="ECO:0000256" key="7">
    <source>
        <dbReference type="ARBA" id="ARBA00022660"/>
    </source>
</evidence>
<evidence type="ECO:0000256" key="1">
    <source>
        <dbReference type="ARBA" id="ARBA00003257"/>
    </source>
</evidence>
<feature type="domain" description="NADH:quinone oxidoreductase/Mrp antiporter transmembrane" evidence="19">
    <location>
        <begin position="17"/>
        <end position="276"/>
    </location>
</feature>
<keyword evidence="13 18" id="KW-0520">NAD</keyword>
<feature type="transmembrane region" description="Helical" evidence="18">
    <location>
        <begin position="260"/>
        <end position="281"/>
    </location>
</feature>
<dbReference type="GO" id="GO:0005743">
    <property type="term" value="C:mitochondrial inner membrane"/>
    <property type="evidence" value="ECO:0007669"/>
    <property type="project" value="UniProtKB-SubCell"/>
</dbReference>
<evidence type="ECO:0000256" key="2">
    <source>
        <dbReference type="ARBA" id="ARBA00004448"/>
    </source>
</evidence>
<accession>A0A343YVK4</accession>
<dbReference type="Pfam" id="PF00361">
    <property type="entry name" value="Proton_antipo_M"/>
    <property type="match status" value="1"/>
</dbReference>
<comment type="catalytic activity">
    <reaction evidence="17 18">
        <text>a ubiquinone + NADH + 5 H(+)(in) = a ubiquinol + NAD(+) + 4 H(+)(out)</text>
        <dbReference type="Rhea" id="RHEA:29091"/>
        <dbReference type="Rhea" id="RHEA-COMP:9565"/>
        <dbReference type="Rhea" id="RHEA-COMP:9566"/>
        <dbReference type="ChEBI" id="CHEBI:15378"/>
        <dbReference type="ChEBI" id="CHEBI:16389"/>
        <dbReference type="ChEBI" id="CHEBI:17976"/>
        <dbReference type="ChEBI" id="CHEBI:57540"/>
        <dbReference type="ChEBI" id="CHEBI:57945"/>
        <dbReference type="EC" id="7.1.1.2"/>
    </reaction>
</comment>
<evidence type="ECO:0000256" key="6">
    <source>
        <dbReference type="ARBA" id="ARBA00022448"/>
    </source>
</evidence>
<dbReference type="AlphaFoldDB" id="A0A343YVK4"/>
<dbReference type="PRINTS" id="PR01436">
    <property type="entry name" value="NADHDHGNASE2"/>
</dbReference>
<sequence>MFFLLMLFLSTMITLSANNWLGMWMGLEINLMSFIPLISKNMNKSSSQSMMIYFLTQSIGSVTLLFSILMKPMLFINEFMNQELFKIMMMISMMIKVGIAPFHLWFPEMMSNLAWLEASLLLTWQKVAPLFIMNYMTPNLWLIYFAAILSSMVGSIGGLNQTSLRKILAYSSINHLGWMIMFMSMNIMWYKYLILYSVMIFMLCLILSVNNFYFMNQVNSPSFSMMEKFSLSIMLLSMGGMPPFIGFLPKWMVIQNMIKSNLYLVMIIMMLMSLITLFYYLRLSSAMILMYSTMNKWNYSKINKTYFFMIYLFNLSLPLFSIINF</sequence>
<comment type="function">
    <text evidence="1">Core subunit of the mitochondrial membrane respiratory chain NADH dehydrogenase (Complex I) that is believed to belong to the minimal assembly required for catalysis. Complex I functions in the transfer of electrons from NADH to the respiratory chain. The immediate electron acceptor for the enzyme is believed to be ubiquinone.</text>
</comment>
<keyword evidence="7 18" id="KW-0679">Respiratory chain</keyword>
<proteinExistence type="inferred from homology"/>
<reference evidence="20" key="1">
    <citation type="submission" date="2017-10" db="EMBL/GenBank/DDBJ databases">
        <title>Mitogenomes of tropical arthropods.</title>
        <authorList>
            <person name="Pires Paula D."/>
            <person name="Coiti Togawa R."/>
        </authorList>
    </citation>
    <scope>NUCLEOTIDE SEQUENCE</scope>
</reference>
<dbReference type="InterPro" id="IPR003917">
    <property type="entry name" value="NADH_UbQ_OxRdtase_chain2"/>
</dbReference>
<evidence type="ECO:0000256" key="12">
    <source>
        <dbReference type="ARBA" id="ARBA00022989"/>
    </source>
</evidence>
<feature type="transmembrane region" description="Helical" evidence="18">
    <location>
        <begin position="50"/>
        <end position="69"/>
    </location>
</feature>
<dbReference type="PANTHER" id="PTHR46552:SF1">
    <property type="entry name" value="NADH-UBIQUINONE OXIDOREDUCTASE CHAIN 2"/>
    <property type="match status" value="1"/>
</dbReference>
<evidence type="ECO:0000256" key="18">
    <source>
        <dbReference type="RuleBase" id="RU003403"/>
    </source>
</evidence>
<evidence type="ECO:0000256" key="16">
    <source>
        <dbReference type="ARBA" id="ARBA00023136"/>
    </source>
</evidence>
<keyword evidence="12 18" id="KW-1133">Transmembrane helix</keyword>
<organism evidence="20">
    <name type="scientific">Neomegalotomus parvus</name>
    <dbReference type="NCBI Taxonomy" id="1985200"/>
    <lineage>
        <taxon>Eukaryota</taxon>
        <taxon>Metazoa</taxon>
        <taxon>Ecdysozoa</taxon>
        <taxon>Arthropoda</taxon>
        <taxon>Hexapoda</taxon>
        <taxon>Insecta</taxon>
        <taxon>Pterygota</taxon>
        <taxon>Neoptera</taxon>
        <taxon>Paraneoptera</taxon>
        <taxon>Hemiptera</taxon>
        <taxon>Heteroptera</taxon>
        <taxon>Panheteroptera</taxon>
        <taxon>Pentatomomorpha</taxon>
        <taxon>Coreoidea</taxon>
        <taxon>Alydidae</taxon>
        <taxon>Neomegalotomus</taxon>
    </lineage>
</organism>
<dbReference type="InterPro" id="IPR050175">
    <property type="entry name" value="Complex_I_Subunit_2"/>
</dbReference>
<feature type="transmembrane region" description="Helical" evidence="18">
    <location>
        <begin position="167"/>
        <end position="187"/>
    </location>
</feature>
<protein>
    <recommendedName>
        <fullName evidence="5 18">NADH-ubiquinone oxidoreductase chain 2</fullName>
        <ecNumber evidence="4 18">7.1.1.2</ecNumber>
    </recommendedName>
</protein>
<evidence type="ECO:0000313" key="20">
    <source>
        <dbReference type="EMBL" id="AWN56299.1"/>
    </source>
</evidence>
<evidence type="ECO:0000259" key="19">
    <source>
        <dbReference type="Pfam" id="PF00361"/>
    </source>
</evidence>
<evidence type="ECO:0000256" key="17">
    <source>
        <dbReference type="ARBA" id="ARBA00049551"/>
    </source>
</evidence>
<keyword evidence="16 18" id="KW-0472">Membrane</keyword>
<dbReference type="EC" id="7.1.1.2" evidence="4 18"/>
<evidence type="ECO:0000256" key="3">
    <source>
        <dbReference type="ARBA" id="ARBA00007012"/>
    </source>
</evidence>
<evidence type="ECO:0000256" key="9">
    <source>
        <dbReference type="ARBA" id="ARBA00022792"/>
    </source>
</evidence>
<keyword evidence="15 18" id="KW-0496">Mitochondrion</keyword>
<feature type="transmembrane region" description="Helical" evidence="18">
    <location>
        <begin position="141"/>
        <end position="160"/>
    </location>
</feature>
<keyword evidence="8 18" id="KW-0812">Transmembrane</keyword>
<dbReference type="GO" id="GO:0008137">
    <property type="term" value="F:NADH dehydrogenase (ubiquinone) activity"/>
    <property type="evidence" value="ECO:0007669"/>
    <property type="project" value="UniProtKB-EC"/>
</dbReference>
<feature type="transmembrane region" description="Helical" evidence="18">
    <location>
        <begin position="233"/>
        <end position="254"/>
    </location>
</feature>
<comment type="subcellular location">
    <subcellularLocation>
        <location evidence="2 18">Mitochondrion inner membrane</location>
        <topology evidence="2 18">Multi-pass membrane protein</topology>
    </subcellularLocation>
</comment>
<feature type="transmembrane region" description="Helical" evidence="18">
    <location>
        <begin position="84"/>
        <end position="106"/>
    </location>
</feature>
<evidence type="ECO:0000256" key="13">
    <source>
        <dbReference type="ARBA" id="ARBA00023027"/>
    </source>
</evidence>